<evidence type="ECO:0000313" key="2">
    <source>
        <dbReference type="EMBL" id="EDK47156.1"/>
    </source>
</evidence>
<dbReference type="Proteomes" id="UP000001996">
    <property type="component" value="Unassembled WGS sequence"/>
</dbReference>
<name>A5E6U8_LODEL</name>
<dbReference type="STRING" id="379508.A5E6U8"/>
<dbReference type="KEGG" id="lel:PVL30_002430"/>
<organism evidence="2 3">
    <name type="scientific">Lodderomyces elongisporus (strain ATCC 11503 / CBS 2605 / JCM 1781 / NBRC 1676 / NRRL YB-4239)</name>
    <name type="common">Yeast</name>
    <name type="synonym">Saccharomyces elongisporus</name>
    <dbReference type="NCBI Taxonomy" id="379508"/>
    <lineage>
        <taxon>Eukaryota</taxon>
        <taxon>Fungi</taxon>
        <taxon>Dikarya</taxon>
        <taxon>Ascomycota</taxon>
        <taxon>Saccharomycotina</taxon>
        <taxon>Pichiomycetes</taxon>
        <taxon>Debaryomycetaceae</taxon>
        <taxon>Candida/Lodderomyces clade</taxon>
        <taxon>Lodderomyces</taxon>
    </lineage>
</organism>
<evidence type="ECO:0000256" key="1">
    <source>
        <dbReference type="SAM" id="MobiDB-lite"/>
    </source>
</evidence>
<keyword evidence="3" id="KW-1185">Reference proteome</keyword>
<dbReference type="InParanoid" id="A5E6U8"/>
<dbReference type="HOGENOM" id="CLU_847503_0_0_1"/>
<gene>
    <name evidence="2" type="ORF">LELG_05337</name>
</gene>
<evidence type="ECO:0000313" key="3">
    <source>
        <dbReference type="Proteomes" id="UP000001996"/>
    </source>
</evidence>
<dbReference type="VEuPathDB" id="FungiDB:LELG_05337"/>
<dbReference type="OrthoDB" id="4023585at2759"/>
<dbReference type="EMBL" id="CH981532">
    <property type="protein sequence ID" value="EDK47156.1"/>
    <property type="molecule type" value="Genomic_DNA"/>
</dbReference>
<feature type="compositionally biased region" description="Basic and acidic residues" evidence="1">
    <location>
        <begin position="287"/>
        <end position="299"/>
    </location>
</feature>
<protein>
    <submittedName>
        <fullName evidence="2">Uncharacterized protein</fullName>
    </submittedName>
</protein>
<feature type="compositionally biased region" description="Basic and acidic residues" evidence="1">
    <location>
        <begin position="312"/>
        <end position="328"/>
    </location>
</feature>
<reference evidence="2 3" key="1">
    <citation type="journal article" date="2009" name="Nature">
        <title>Evolution of pathogenicity and sexual reproduction in eight Candida genomes.</title>
        <authorList>
            <person name="Butler G."/>
            <person name="Rasmussen M.D."/>
            <person name="Lin M.F."/>
            <person name="Santos M.A."/>
            <person name="Sakthikumar S."/>
            <person name="Munro C.A."/>
            <person name="Rheinbay E."/>
            <person name="Grabherr M."/>
            <person name="Forche A."/>
            <person name="Reedy J.L."/>
            <person name="Agrafioti I."/>
            <person name="Arnaud M.B."/>
            <person name="Bates S."/>
            <person name="Brown A.J."/>
            <person name="Brunke S."/>
            <person name="Costanzo M.C."/>
            <person name="Fitzpatrick D.A."/>
            <person name="de Groot P.W."/>
            <person name="Harris D."/>
            <person name="Hoyer L.L."/>
            <person name="Hube B."/>
            <person name="Klis F.M."/>
            <person name="Kodira C."/>
            <person name="Lennard N."/>
            <person name="Logue M.E."/>
            <person name="Martin R."/>
            <person name="Neiman A.M."/>
            <person name="Nikolaou E."/>
            <person name="Quail M.A."/>
            <person name="Quinn J."/>
            <person name="Santos M.C."/>
            <person name="Schmitzberger F.F."/>
            <person name="Sherlock G."/>
            <person name="Shah P."/>
            <person name="Silverstein K.A."/>
            <person name="Skrzypek M.S."/>
            <person name="Soll D."/>
            <person name="Staggs R."/>
            <person name="Stansfield I."/>
            <person name="Stumpf M.P."/>
            <person name="Sudbery P.E."/>
            <person name="Srikantha T."/>
            <person name="Zeng Q."/>
            <person name="Berman J."/>
            <person name="Berriman M."/>
            <person name="Heitman J."/>
            <person name="Gow N.A."/>
            <person name="Lorenz M.C."/>
            <person name="Birren B.W."/>
            <person name="Kellis M."/>
            <person name="Cuomo C.A."/>
        </authorList>
    </citation>
    <scope>NUCLEOTIDE SEQUENCE [LARGE SCALE GENOMIC DNA]</scope>
    <source>
        <strain evidence="3">ATCC 11503 / BCRC 21390 / CBS 2605 / JCM 1781 / NBRC 1676 / NRRL YB-4239</strain>
    </source>
</reference>
<feature type="region of interest" description="Disordered" evidence="1">
    <location>
        <begin position="253"/>
        <end position="328"/>
    </location>
</feature>
<accession>A5E6U8</accession>
<dbReference type="AlphaFoldDB" id="A5E6U8"/>
<dbReference type="GeneID" id="5230567"/>
<dbReference type="eggNOG" id="ENOG502SDEG">
    <property type="taxonomic scope" value="Eukaryota"/>
</dbReference>
<sequence length="328" mass="34926">MLRQTLLRTTRSSALYRQQVVVSRNYGIVDAATKAVFGEKGLKEKKLKEGELENEAESANLTAGRKLANGIQDAQDAAHDAKVDTRDFAKDADSIASKANLKTGKVLADGIENAENVTEGAKDVTKNATEKVKNAADDINKTTGRVLADGIQTAQDTVGDTDNIIDKTKETVAAGAEKVNKKVGDVLADGIQAGQNIVDGVTADKVNKKTGNVLADGVEKGEELANKALEAGQQAANKAKETLGGAKQEEDILKEKASQATQSFSRKNEEGSNGDPALAKESSQEFLETKAEGKQKVRENVQGQGYSSLQQKGRDAHTEQNRPDDGVY</sequence>
<feature type="compositionally biased region" description="Polar residues" evidence="1">
    <location>
        <begin position="301"/>
        <end position="311"/>
    </location>
</feature>
<proteinExistence type="predicted"/>